<dbReference type="Gene3D" id="3.10.450.590">
    <property type="match status" value="1"/>
</dbReference>
<dbReference type="EMBL" id="JAAKZY010000230">
    <property type="protein sequence ID" value="NGO14042.1"/>
    <property type="molecule type" value="Genomic_DNA"/>
</dbReference>
<dbReference type="Pfam" id="PF13026">
    <property type="entry name" value="DUF3887"/>
    <property type="match status" value="1"/>
</dbReference>
<dbReference type="Proteomes" id="UP000472335">
    <property type="component" value="Unassembled WGS sequence"/>
</dbReference>
<dbReference type="InterPro" id="IPR024981">
    <property type="entry name" value="DUF3887"/>
</dbReference>
<sequence length="218" mass="23878">MTHRWCQENLYSVSGPRSELAALAAKMMALSRLLADVTERNNAVPAELTSVQIARDLDALSDTALRASVERARAAGHTWQEIGDLLGVSRQAAFQRFGRPIDPRTGESMSNAALPDAANRATDLFVNWIEGQHDEIVAHFDPTMTAQLPPDQLAAAWAQIIGMVGTYERMDKPLVRQLGDHTVVDIPLEFEAGQMKGRATFNKEGQVSGLFILTPETP</sequence>
<accession>A0A6G4VIR3</accession>
<evidence type="ECO:0000313" key="3">
    <source>
        <dbReference type="Proteomes" id="UP000472335"/>
    </source>
</evidence>
<protein>
    <submittedName>
        <fullName evidence="2">DUF3887 domain-containing protein</fullName>
    </submittedName>
</protein>
<name>A0A6G4VIR3_9ACTN</name>
<keyword evidence="3" id="KW-1185">Reference proteome</keyword>
<evidence type="ECO:0000313" key="2">
    <source>
        <dbReference type="EMBL" id="NGO14042.1"/>
    </source>
</evidence>
<evidence type="ECO:0000259" key="1">
    <source>
        <dbReference type="Pfam" id="PF13026"/>
    </source>
</evidence>
<dbReference type="AlphaFoldDB" id="A0A6G4VIR3"/>
<reference evidence="2 3" key="1">
    <citation type="submission" date="2020-02" db="EMBL/GenBank/DDBJ databases">
        <title>Whole-genome analyses of novel actinobacteria.</title>
        <authorList>
            <person name="Sahin N."/>
            <person name="Gencbay T."/>
        </authorList>
    </citation>
    <scope>NUCLEOTIDE SEQUENCE [LARGE SCALE GENOMIC DNA]</scope>
    <source>
        <strain evidence="2 3">HC44</strain>
    </source>
</reference>
<dbReference type="RefSeq" id="WP_165268022.1">
    <property type="nucleotide sequence ID" value="NZ_JAAKZY010000230.1"/>
</dbReference>
<comment type="caution">
    <text evidence="2">The sequence shown here is derived from an EMBL/GenBank/DDBJ whole genome shotgun (WGS) entry which is preliminary data.</text>
</comment>
<gene>
    <name evidence="2" type="ORF">G5C60_42250</name>
</gene>
<organism evidence="2 3">
    <name type="scientific">Streptomyces scabichelini</name>
    <dbReference type="NCBI Taxonomy" id="2711217"/>
    <lineage>
        <taxon>Bacteria</taxon>
        <taxon>Bacillati</taxon>
        <taxon>Actinomycetota</taxon>
        <taxon>Actinomycetes</taxon>
        <taxon>Kitasatosporales</taxon>
        <taxon>Streptomycetaceae</taxon>
        <taxon>Streptomyces</taxon>
    </lineage>
</organism>
<proteinExistence type="predicted"/>
<feature type="domain" description="DUF3887" evidence="1">
    <location>
        <begin position="127"/>
        <end position="210"/>
    </location>
</feature>